<reference evidence="1" key="2">
    <citation type="submission" date="2023-02" db="EMBL/GenBank/DDBJ databases">
        <authorList>
            <person name="Lu C.-H."/>
        </authorList>
    </citation>
    <scope>NUCLEOTIDE SEQUENCE</scope>
    <source>
        <strain evidence="1">22TCCZM01-4</strain>
    </source>
</reference>
<name>A0AAE3I677_9RALS</name>
<evidence type="ECO:0000313" key="1">
    <source>
        <dbReference type="EMBL" id="MCT7317437.1"/>
    </source>
</evidence>
<protein>
    <submittedName>
        <fullName evidence="1">Uncharacterized protein</fullName>
    </submittedName>
</protein>
<gene>
    <name evidence="1" type="ORF">N5I87_15630</name>
</gene>
<comment type="caution">
    <text evidence="1">The sequence shown here is derived from an EMBL/GenBank/DDBJ whole genome shotgun (WGS) entry which is preliminary data.</text>
</comment>
<dbReference type="EMBL" id="JAOCQJ010000004">
    <property type="protein sequence ID" value="MCT7317437.1"/>
    <property type="molecule type" value="Genomic_DNA"/>
</dbReference>
<dbReference type="RefSeq" id="WP_260800151.1">
    <property type="nucleotide sequence ID" value="NZ_JAOCQJ010000004.1"/>
</dbReference>
<accession>A0AAE3I677</accession>
<dbReference type="InterPro" id="IPR049732">
    <property type="entry name" value="Smlt3025-like"/>
</dbReference>
<proteinExistence type="predicted"/>
<organism evidence="1 2">
    <name type="scientific">Ralstonia mojiangensis</name>
    <dbReference type="NCBI Taxonomy" id="2953895"/>
    <lineage>
        <taxon>Bacteria</taxon>
        <taxon>Pseudomonadati</taxon>
        <taxon>Pseudomonadota</taxon>
        <taxon>Betaproteobacteria</taxon>
        <taxon>Burkholderiales</taxon>
        <taxon>Burkholderiaceae</taxon>
        <taxon>Ralstonia</taxon>
    </lineage>
</organism>
<evidence type="ECO:0000313" key="2">
    <source>
        <dbReference type="Proteomes" id="UP001164374"/>
    </source>
</evidence>
<sequence>MKMRKQVVLLAIGLIVAGFVVVVMKPRLLSKPVQHLLFADWMVEEERRTGPAIGQLGGVPVSIPRDYAHFLEYDGDPGFMEQRKGARPERTFASSIRAFGFEVHYPDMRVPSSNTVEERRNSGIYTSMWLRVGVSSGQDYGSDGKNAPGVYVRGMKDGFKKYKYERTGVNEYGLETYVPINVDEAARQKGRGAADFADYNVYYHTDATGRVDTYIECHNDSHEAAPCKQKFNMFPEMAAHISVSYRRGLLKDWREIQSSVSKVILGFEANTKN</sequence>
<dbReference type="AlphaFoldDB" id="A0AAE3I677"/>
<reference evidence="1" key="1">
    <citation type="journal article" date="2023" name="Front. Microbiol.">
        <title>Ralstonia chuxiongensis sp. nov., Ralstonia mojiangensis sp. nov., and Ralstonia soli sp. nov., isolated from tobacco fields, are three novel species in the family Burkholderiaceae.</title>
        <authorList>
            <person name="Lu C.H."/>
            <person name="Zhang Y.Y."/>
            <person name="Jiang N."/>
            <person name="Chen W."/>
            <person name="Shao X."/>
            <person name="Zhao Z.M."/>
            <person name="Lu W.L."/>
            <person name="Hu X."/>
            <person name="Xi Y.X."/>
            <person name="Zou S.Y."/>
            <person name="Wei Q.J."/>
            <person name="Lin Z.L."/>
            <person name="Gong L."/>
            <person name="Gai X.T."/>
            <person name="Zhang L.Q."/>
            <person name="Li J.Y."/>
            <person name="Jin Y."/>
            <person name="Xia Z.Y."/>
        </authorList>
    </citation>
    <scope>NUCLEOTIDE SEQUENCE</scope>
    <source>
        <strain evidence="1">22TCCZM01-4</strain>
    </source>
</reference>
<dbReference type="Proteomes" id="UP001164374">
    <property type="component" value="Unassembled WGS sequence"/>
</dbReference>
<dbReference type="CDD" id="cd20897">
    <property type="entry name" value="Smlt3025-like"/>
    <property type="match status" value="1"/>
</dbReference>